<dbReference type="SUPFAM" id="SSF55785">
    <property type="entry name" value="PYP-like sensor domain (PAS domain)"/>
    <property type="match status" value="1"/>
</dbReference>
<dbReference type="PROSITE" id="PS50112">
    <property type="entry name" value="PAS"/>
    <property type="match status" value="1"/>
</dbReference>
<dbReference type="InterPro" id="IPR000160">
    <property type="entry name" value="GGDEF_dom"/>
</dbReference>
<proteinExistence type="predicted"/>
<reference evidence="7" key="1">
    <citation type="journal article" date="2019" name="Int. J. Syst. Evol. Microbiol.">
        <title>The Global Catalogue of Microorganisms (GCM) 10K type strain sequencing project: providing services to taxonomists for standard genome sequencing and annotation.</title>
        <authorList>
            <consortium name="The Broad Institute Genomics Platform"/>
            <consortium name="The Broad Institute Genome Sequencing Center for Infectious Disease"/>
            <person name="Wu L."/>
            <person name="Ma J."/>
        </authorList>
    </citation>
    <scope>NUCLEOTIDE SEQUENCE [LARGE SCALE GENOMIC DNA]</scope>
    <source>
        <strain evidence="7">CCUG 48884</strain>
    </source>
</reference>
<keyword evidence="1" id="KW-1133">Transmembrane helix</keyword>
<organism evidence="6 7">
    <name type="scientific">Thauera mechernichensis</name>
    <dbReference type="NCBI Taxonomy" id="82788"/>
    <lineage>
        <taxon>Bacteria</taxon>
        <taxon>Pseudomonadati</taxon>
        <taxon>Pseudomonadota</taxon>
        <taxon>Betaproteobacteria</taxon>
        <taxon>Rhodocyclales</taxon>
        <taxon>Zoogloeaceae</taxon>
        <taxon>Thauera</taxon>
    </lineage>
</organism>
<dbReference type="CDD" id="cd00130">
    <property type="entry name" value="PAS"/>
    <property type="match status" value="1"/>
</dbReference>
<dbReference type="CDD" id="cd01949">
    <property type="entry name" value="GGDEF"/>
    <property type="match status" value="1"/>
</dbReference>
<dbReference type="NCBIfam" id="TIGR00229">
    <property type="entry name" value="sensory_box"/>
    <property type="match status" value="1"/>
</dbReference>
<keyword evidence="1" id="KW-0472">Membrane</keyword>
<dbReference type="PROSITE" id="PS50883">
    <property type="entry name" value="EAL"/>
    <property type="match status" value="1"/>
</dbReference>
<dbReference type="InterPro" id="IPR000700">
    <property type="entry name" value="PAS-assoc_C"/>
</dbReference>
<dbReference type="SMART" id="SM00086">
    <property type="entry name" value="PAC"/>
    <property type="match status" value="1"/>
</dbReference>
<dbReference type="InterPro" id="IPR035919">
    <property type="entry name" value="EAL_sf"/>
</dbReference>
<dbReference type="Proteomes" id="UP001597158">
    <property type="component" value="Unassembled WGS sequence"/>
</dbReference>
<dbReference type="SMART" id="SM00052">
    <property type="entry name" value="EAL"/>
    <property type="match status" value="1"/>
</dbReference>
<protein>
    <submittedName>
        <fullName evidence="6">EAL domain-containing protein</fullName>
    </submittedName>
</protein>
<dbReference type="NCBIfam" id="TIGR00254">
    <property type="entry name" value="GGDEF"/>
    <property type="match status" value="1"/>
</dbReference>
<dbReference type="InterPro" id="IPR001610">
    <property type="entry name" value="PAC"/>
</dbReference>
<accession>A0ABW3W8U3</accession>
<comment type="caution">
    <text evidence="6">The sequence shown here is derived from an EMBL/GenBank/DDBJ whole genome shotgun (WGS) entry which is preliminary data.</text>
</comment>
<feature type="transmembrane region" description="Helical" evidence="1">
    <location>
        <begin position="12"/>
        <end position="33"/>
    </location>
</feature>
<dbReference type="PROSITE" id="PS50887">
    <property type="entry name" value="GGDEF"/>
    <property type="match status" value="1"/>
</dbReference>
<dbReference type="Gene3D" id="3.30.70.270">
    <property type="match status" value="1"/>
</dbReference>
<dbReference type="InterPro" id="IPR052155">
    <property type="entry name" value="Biofilm_reg_signaling"/>
</dbReference>
<keyword evidence="1" id="KW-0812">Transmembrane</keyword>
<dbReference type="SUPFAM" id="SSF55073">
    <property type="entry name" value="Nucleotide cyclase"/>
    <property type="match status" value="1"/>
</dbReference>
<evidence type="ECO:0000259" key="2">
    <source>
        <dbReference type="PROSITE" id="PS50112"/>
    </source>
</evidence>
<dbReference type="Gene3D" id="3.20.20.450">
    <property type="entry name" value="EAL domain"/>
    <property type="match status" value="1"/>
</dbReference>
<dbReference type="SMART" id="SM00091">
    <property type="entry name" value="PAS"/>
    <property type="match status" value="1"/>
</dbReference>
<dbReference type="CDD" id="cd12914">
    <property type="entry name" value="PDC1_DGC_like"/>
    <property type="match status" value="1"/>
</dbReference>
<keyword evidence="7" id="KW-1185">Reference proteome</keyword>
<dbReference type="SMART" id="SM00267">
    <property type="entry name" value="GGDEF"/>
    <property type="match status" value="1"/>
</dbReference>
<feature type="domain" description="EAL" evidence="4">
    <location>
        <begin position="667"/>
        <end position="921"/>
    </location>
</feature>
<dbReference type="PROSITE" id="PS50113">
    <property type="entry name" value="PAC"/>
    <property type="match status" value="1"/>
</dbReference>
<dbReference type="InterPro" id="IPR029787">
    <property type="entry name" value="Nucleotide_cyclase"/>
</dbReference>
<dbReference type="SUPFAM" id="SSF141868">
    <property type="entry name" value="EAL domain-like"/>
    <property type="match status" value="1"/>
</dbReference>
<dbReference type="Pfam" id="PF00990">
    <property type="entry name" value="GGDEF"/>
    <property type="match status" value="1"/>
</dbReference>
<dbReference type="CDD" id="cd18774">
    <property type="entry name" value="PDC2_HK_sensor"/>
    <property type="match status" value="1"/>
</dbReference>
<sequence length="924" mass="101724">MHPHHLSSLSSRLWLVIALAVLPLFVMFVFDYLGQRDLTVSQAERDMARMLEAVQQEEAMALRAVRSTLGIMANSDNLASLDTEECSGIASRLLSTLSDFNNLGAALPDGTLFCSGLPLQGGVRLDDRQWFKDASAGSDISAGEYAVGRISGRPSMVFGYPLRDGTELRAVLFASLSLAWFDRLVAAYRLPEGWEAILLSNAGEVIARYPDGHPWKGVRLPEEKHAAFLGIKTAAGGVGEVEGLEGALRLYGVRGVSFAGDMVDVVIGAPLGRSLADVDRAFSTRVALLALVALISALAARYAIRALIERWAGSTREVLARIAEGAPASSIPQPSDVFELRAVEEGIERMAVELARREAELRRLSMAVEQSPESVVITDPHGRIEYVNDAFCRVTGYAREELIGQNPRILNKGRTSEDTYRELWATILRGEVWRGEFDNVRKDGSSYTEFATVAPIKSADGVITHFVAVKEDITLRRQSEALVHRLAYYDALTELPNRALMRDRLQHAVLSSAHTGDYAMLLLLDIDRFKQLNDTQGHAAGDRLLQAVARRLRQVLREEDTAARQGDDDFAVIVEHLGRGKEEALMRAEGIAKEIQAVLGAPYDDLDDSGRPHYMSFSIGITLFQGRQWAIENLLKQVEVALYMAKEEGRNTTRFFSPQMQARVQAHAEMEAALRQALDEGVFQLFYQPQFCRDGKLVGAEALARWPVEGGRMVSPADFIPVAEDTGLIVPLGGWVLDTACRQLAAWQAQPGTRTLSLAVNVSARQFHQPDFVLQVTSAMQRHGIMPSALKLELTESVILGDIDETVARMAQLRTLGVRFSLDDFGTGYSSLSYLRRLPLDQIKIDQSFVRDMLDNAGSETIVLAILGMSRSLGLEVIAEGVETEAQHAFLLEHGCQRFQGYLLGKPLPLAAWPAHWLDSCAGD</sequence>
<dbReference type="RefSeq" id="WP_277831620.1">
    <property type="nucleotide sequence ID" value="NZ_JARQZE010000003.1"/>
</dbReference>
<dbReference type="EMBL" id="JBHTMC010000002">
    <property type="protein sequence ID" value="MFD1262259.1"/>
    <property type="molecule type" value="Genomic_DNA"/>
</dbReference>
<evidence type="ECO:0000259" key="3">
    <source>
        <dbReference type="PROSITE" id="PS50113"/>
    </source>
</evidence>
<evidence type="ECO:0000259" key="5">
    <source>
        <dbReference type="PROSITE" id="PS50887"/>
    </source>
</evidence>
<dbReference type="Gene3D" id="3.30.450.20">
    <property type="entry name" value="PAS domain"/>
    <property type="match status" value="2"/>
</dbReference>
<dbReference type="InterPro" id="IPR000014">
    <property type="entry name" value="PAS"/>
</dbReference>
<evidence type="ECO:0000256" key="1">
    <source>
        <dbReference type="SAM" id="Phobius"/>
    </source>
</evidence>
<dbReference type="InterPro" id="IPR001633">
    <property type="entry name" value="EAL_dom"/>
</dbReference>
<evidence type="ECO:0000313" key="7">
    <source>
        <dbReference type="Proteomes" id="UP001597158"/>
    </source>
</evidence>
<feature type="domain" description="PAS" evidence="2">
    <location>
        <begin position="360"/>
        <end position="406"/>
    </location>
</feature>
<dbReference type="Pfam" id="PF13426">
    <property type="entry name" value="PAS_9"/>
    <property type="match status" value="1"/>
</dbReference>
<gene>
    <name evidence="6" type="ORF">ACFQ4M_01610</name>
</gene>
<feature type="domain" description="GGDEF" evidence="5">
    <location>
        <begin position="517"/>
        <end position="658"/>
    </location>
</feature>
<feature type="domain" description="PAC" evidence="3">
    <location>
        <begin position="433"/>
        <end position="485"/>
    </location>
</feature>
<dbReference type="PANTHER" id="PTHR44757:SF2">
    <property type="entry name" value="BIOFILM ARCHITECTURE MAINTENANCE PROTEIN MBAA"/>
    <property type="match status" value="1"/>
</dbReference>
<name>A0ABW3W8U3_9RHOO</name>
<dbReference type="InterPro" id="IPR043128">
    <property type="entry name" value="Rev_trsase/Diguanyl_cyclase"/>
</dbReference>
<dbReference type="Pfam" id="PF00563">
    <property type="entry name" value="EAL"/>
    <property type="match status" value="1"/>
</dbReference>
<dbReference type="InterPro" id="IPR035965">
    <property type="entry name" value="PAS-like_dom_sf"/>
</dbReference>
<evidence type="ECO:0000313" key="6">
    <source>
        <dbReference type="EMBL" id="MFD1262259.1"/>
    </source>
</evidence>
<dbReference type="CDD" id="cd01948">
    <property type="entry name" value="EAL"/>
    <property type="match status" value="1"/>
</dbReference>
<dbReference type="PANTHER" id="PTHR44757">
    <property type="entry name" value="DIGUANYLATE CYCLASE DGCP"/>
    <property type="match status" value="1"/>
</dbReference>
<evidence type="ECO:0000259" key="4">
    <source>
        <dbReference type="PROSITE" id="PS50883"/>
    </source>
</evidence>